<evidence type="ECO:0000313" key="8">
    <source>
        <dbReference type="EMBL" id="CAH3116081.1"/>
    </source>
</evidence>
<dbReference type="InterPro" id="IPR057926">
    <property type="entry name" value="QRICH1_dom"/>
</dbReference>
<comment type="caution">
    <text evidence="8">The sequence shown here is derived from an EMBL/GenBank/DDBJ whole genome shotgun (WGS) entry which is preliminary data.</text>
</comment>
<feature type="domain" description="ZMYM2-like/QRICH1 C-terminal" evidence="6">
    <location>
        <begin position="166"/>
        <end position="226"/>
    </location>
</feature>
<reference evidence="8 9" key="1">
    <citation type="submission" date="2022-05" db="EMBL/GenBank/DDBJ databases">
        <authorList>
            <consortium name="Genoscope - CEA"/>
            <person name="William W."/>
        </authorList>
    </citation>
    <scope>NUCLEOTIDE SEQUENCE [LARGE SCALE GENOMIC DNA]</scope>
</reference>
<dbReference type="Pfam" id="PF12012">
    <property type="entry name" value="DUF3504"/>
    <property type="match status" value="1"/>
</dbReference>
<dbReference type="InterPro" id="IPR013762">
    <property type="entry name" value="Integrase-like_cat_sf"/>
</dbReference>
<organism evidence="8 9">
    <name type="scientific">Porites lobata</name>
    <dbReference type="NCBI Taxonomy" id="104759"/>
    <lineage>
        <taxon>Eukaryota</taxon>
        <taxon>Metazoa</taxon>
        <taxon>Cnidaria</taxon>
        <taxon>Anthozoa</taxon>
        <taxon>Hexacorallia</taxon>
        <taxon>Scleractinia</taxon>
        <taxon>Fungiina</taxon>
        <taxon>Poritidae</taxon>
        <taxon>Porites</taxon>
    </lineage>
</organism>
<dbReference type="PANTHER" id="PTHR46963">
    <property type="entry name" value="SIMILAR TO RIKEN CDNA E130308A19"/>
    <property type="match status" value="1"/>
</dbReference>
<evidence type="ECO:0000259" key="7">
    <source>
        <dbReference type="Pfam" id="PF25561"/>
    </source>
</evidence>
<keyword evidence="3" id="KW-0832">Ubl conjugation</keyword>
<accession>A0ABN8NNA2</accession>
<evidence type="ECO:0008006" key="10">
    <source>
        <dbReference type="Google" id="ProtNLM"/>
    </source>
</evidence>
<evidence type="ECO:0000313" key="9">
    <source>
        <dbReference type="Proteomes" id="UP001159405"/>
    </source>
</evidence>
<evidence type="ECO:0000259" key="6">
    <source>
        <dbReference type="Pfam" id="PF12012"/>
    </source>
</evidence>
<feature type="domain" description="QRICH1-like" evidence="7">
    <location>
        <begin position="41"/>
        <end position="108"/>
    </location>
</feature>
<dbReference type="InterPro" id="IPR021893">
    <property type="entry name" value="ZMYM2-like_C"/>
</dbReference>
<feature type="compositionally biased region" description="Basic and acidic residues" evidence="5">
    <location>
        <begin position="133"/>
        <end position="145"/>
    </location>
</feature>
<dbReference type="EMBL" id="CALNXK010000029">
    <property type="protein sequence ID" value="CAH3116081.1"/>
    <property type="molecule type" value="Genomic_DNA"/>
</dbReference>
<dbReference type="Gene3D" id="1.10.443.10">
    <property type="entry name" value="Intergrase catalytic core"/>
    <property type="match status" value="1"/>
</dbReference>
<gene>
    <name evidence="8" type="ORF">PLOB_00024223</name>
</gene>
<dbReference type="SUPFAM" id="SSF56349">
    <property type="entry name" value="DNA breaking-rejoining enzymes"/>
    <property type="match status" value="1"/>
</dbReference>
<keyword evidence="9" id="KW-1185">Reference proteome</keyword>
<keyword evidence="2" id="KW-0597">Phosphoprotein</keyword>
<evidence type="ECO:0000256" key="4">
    <source>
        <dbReference type="ARBA" id="ARBA00023172"/>
    </source>
</evidence>
<dbReference type="Proteomes" id="UP001159405">
    <property type="component" value="Unassembled WGS sequence"/>
</dbReference>
<dbReference type="InterPro" id="IPR011010">
    <property type="entry name" value="DNA_brk_join_enz"/>
</dbReference>
<evidence type="ECO:0000256" key="2">
    <source>
        <dbReference type="ARBA" id="ARBA00022553"/>
    </source>
</evidence>
<dbReference type="PANTHER" id="PTHR46963:SF2">
    <property type="match status" value="1"/>
</dbReference>
<proteinExistence type="predicted"/>
<keyword evidence="1" id="KW-1017">Isopeptide bond</keyword>
<name>A0ABN8NNA2_9CNID</name>
<evidence type="ECO:0000256" key="3">
    <source>
        <dbReference type="ARBA" id="ARBA00022843"/>
    </source>
</evidence>
<dbReference type="Pfam" id="PF25561">
    <property type="entry name" value="QRICH1"/>
    <property type="match status" value="1"/>
</dbReference>
<protein>
    <recommendedName>
        <fullName evidence="10">DUF3504 domain-containing protein</fullName>
    </recommendedName>
</protein>
<keyword evidence="4" id="KW-0233">DNA recombination</keyword>
<dbReference type="InterPro" id="IPR042838">
    <property type="entry name" value="KIAA1958"/>
</dbReference>
<sequence length="363" mass="41411">MACRFIEADDELIELLKCESENKNTKRSTGYWKGIFEKWAKTRGKEEQLESYDIPELNEALSQFYAELRKENGQDYEPDSLKVMQAALDRHLRSKNYPKSIVRDTEFLSSRKVLEGRRESCANKGWKTTQQSKKPDEGRRGDTMAKRPTRQGGLRVKPRLATPKMFATGEKRCPVALFKQYLEKRPEEMKKTGPFYLAVIDKPQTSAVWYKKTPMGKNTINNIMKTMKEDSPLKDVCPEKKLTNHSARKTVVKKLKSSGIPKCEIKNITGHNSEQGLDDYDSGDEQKIMSNIIDNAKPASTSRQVLHPLSSVQTQSRSASSHFYNFSHCNVTLNVAGNHSLQSSLSQSKRAYKRIMLQDSDSD</sequence>
<evidence type="ECO:0000256" key="1">
    <source>
        <dbReference type="ARBA" id="ARBA00022499"/>
    </source>
</evidence>
<feature type="region of interest" description="Disordered" evidence="5">
    <location>
        <begin position="119"/>
        <end position="155"/>
    </location>
</feature>
<evidence type="ECO:0000256" key="5">
    <source>
        <dbReference type="SAM" id="MobiDB-lite"/>
    </source>
</evidence>